<name>A0A855X2H5_9BACT</name>
<protein>
    <submittedName>
        <fullName evidence="1">Histidine kinase</fullName>
    </submittedName>
</protein>
<evidence type="ECO:0000313" key="1">
    <source>
        <dbReference type="EMBL" id="PWB73159.1"/>
    </source>
</evidence>
<accession>A0A855X2H5</accession>
<proteinExistence type="predicted"/>
<evidence type="ECO:0000313" key="2">
    <source>
        <dbReference type="Proteomes" id="UP000250918"/>
    </source>
</evidence>
<organism evidence="1 2">
    <name type="scientific">candidate division GN15 bacterium</name>
    <dbReference type="NCBI Taxonomy" id="2072418"/>
    <lineage>
        <taxon>Bacteria</taxon>
        <taxon>candidate division GN15</taxon>
    </lineage>
</organism>
<sequence>GSTYDNRFYPNFSGVARSYNFYPHPPMQPQDGAVSVALGLGTAVVEGDFGVRFCPRYPRHLLQFSAIEDTLRYSQRDFQALALNAETRQGDGLQETNLVHCGLDVAERDGTLWHVASTYSRENDAVYDGLSRDGVRLVTFAPILKNRLFPLAEILNVVLDMGAWGMGTPVEVEFAVNLAVQPAERSEVALLQMRPLVTTREFEELSIGDVSEEEAICMSARVLGHGILDHIQDIVMVDPDRFRRDRSREVAREVTRFNADLVAARRPYLLIGVGRWGSADPWLGIPVTWEQIAGARAVVESSFRDFEVTPSQGSHFFQNIISSRVGYFTVSSALSGGFIDWNWLRYQPAIDTGQYVKHIRLDGPIVIKMDGRTGRGVIHKPRPHIPAFR</sequence>
<feature type="non-terminal residue" evidence="1">
    <location>
        <position position="1"/>
    </location>
</feature>
<dbReference type="Proteomes" id="UP000250918">
    <property type="component" value="Unassembled WGS sequence"/>
</dbReference>
<dbReference type="GO" id="GO:0016301">
    <property type="term" value="F:kinase activity"/>
    <property type="evidence" value="ECO:0007669"/>
    <property type="project" value="UniProtKB-KW"/>
</dbReference>
<dbReference type="EMBL" id="PQAP01000061">
    <property type="protein sequence ID" value="PWB73159.1"/>
    <property type="molecule type" value="Genomic_DNA"/>
</dbReference>
<comment type="caution">
    <text evidence="1">The sequence shown here is derived from an EMBL/GenBank/DDBJ whole genome shotgun (WGS) entry which is preliminary data.</text>
</comment>
<keyword evidence="1" id="KW-0418">Kinase</keyword>
<gene>
    <name evidence="1" type="ORF">C3F09_05450</name>
</gene>
<keyword evidence="1" id="KW-0808">Transferase</keyword>
<reference evidence="1 2" key="1">
    <citation type="journal article" date="2018" name="ISME J.">
        <title>A methanotrophic archaeon couples anaerobic oxidation of methane to Fe(III) reduction.</title>
        <authorList>
            <person name="Cai C."/>
            <person name="Leu A.O."/>
            <person name="Xie G.J."/>
            <person name="Guo J."/>
            <person name="Feng Y."/>
            <person name="Zhao J.X."/>
            <person name="Tyson G.W."/>
            <person name="Yuan Z."/>
            <person name="Hu S."/>
        </authorList>
    </citation>
    <scope>NUCLEOTIDE SEQUENCE [LARGE SCALE GENOMIC DNA]</scope>
    <source>
        <strain evidence="1">FeB_12</strain>
    </source>
</reference>
<dbReference type="AlphaFoldDB" id="A0A855X2H5"/>